<keyword evidence="1" id="KW-1133">Transmembrane helix</keyword>
<organism evidence="4">
    <name type="scientific">freshwater metagenome</name>
    <dbReference type="NCBI Taxonomy" id="449393"/>
    <lineage>
        <taxon>unclassified sequences</taxon>
        <taxon>metagenomes</taxon>
        <taxon>ecological metagenomes</taxon>
    </lineage>
</organism>
<dbReference type="EMBL" id="CAEZXU010000011">
    <property type="protein sequence ID" value="CAB4692823.1"/>
    <property type="molecule type" value="Genomic_DNA"/>
</dbReference>
<dbReference type="EMBL" id="CAFBSA010000055">
    <property type="protein sequence ID" value="CAB5147098.1"/>
    <property type="molecule type" value="Genomic_DNA"/>
</dbReference>
<evidence type="ECO:0000313" key="3">
    <source>
        <dbReference type="EMBL" id="CAB4549108.1"/>
    </source>
</evidence>
<dbReference type="EMBL" id="CAEZSY010000012">
    <property type="protein sequence ID" value="CAB4549108.1"/>
    <property type="molecule type" value="Genomic_DNA"/>
</dbReference>
<feature type="transmembrane region" description="Helical" evidence="1">
    <location>
        <begin position="12"/>
        <end position="32"/>
    </location>
</feature>
<accession>A0A6J6GVT8</accession>
<evidence type="ECO:0000313" key="6">
    <source>
        <dbReference type="EMBL" id="CAB4692823.1"/>
    </source>
</evidence>
<dbReference type="EMBL" id="CAESAM010000007">
    <property type="protein sequence ID" value="CAB4333112.1"/>
    <property type="molecule type" value="Genomic_DNA"/>
</dbReference>
<reference evidence="4" key="1">
    <citation type="submission" date="2020-05" db="EMBL/GenBank/DDBJ databases">
        <authorList>
            <person name="Chiriac C."/>
            <person name="Salcher M."/>
            <person name="Ghai R."/>
            <person name="Kavagutti S V."/>
        </authorList>
    </citation>
    <scope>NUCLEOTIDE SEQUENCE</scope>
</reference>
<dbReference type="EMBL" id="CAEZUT010000009">
    <property type="protein sequence ID" value="CAB4604033.1"/>
    <property type="molecule type" value="Genomic_DNA"/>
</dbReference>
<name>A0A6J6GVT8_9ZZZZ</name>
<dbReference type="EMBL" id="CAFBJG010000045">
    <property type="protein sequence ID" value="CAB4849702.1"/>
    <property type="molecule type" value="Genomic_DNA"/>
</dbReference>
<evidence type="ECO:0000313" key="7">
    <source>
        <dbReference type="EMBL" id="CAB4803100.1"/>
    </source>
</evidence>
<keyword evidence="1" id="KW-0812">Transmembrane</keyword>
<keyword evidence="1" id="KW-0472">Membrane</keyword>
<evidence type="ECO:0000313" key="4">
    <source>
        <dbReference type="EMBL" id="CAB4604033.1"/>
    </source>
</evidence>
<evidence type="ECO:0000256" key="1">
    <source>
        <dbReference type="SAM" id="Phobius"/>
    </source>
</evidence>
<evidence type="ECO:0000313" key="5">
    <source>
        <dbReference type="EMBL" id="CAB4653472.1"/>
    </source>
</evidence>
<evidence type="ECO:0000313" key="2">
    <source>
        <dbReference type="EMBL" id="CAB4333112.1"/>
    </source>
</evidence>
<protein>
    <submittedName>
        <fullName evidence="4">Unannotated protein</fullName>
    </submittedName>
</protein>
<sequence>MDEAGNFDVGIAGSVTMIILTLAVTALLINFYRRYKRLTDRKDQQ</sequence>
<dbReference type="AlphaFoldDB" id="A0A6J6GVT8"/>
<dbReference type="EMBL" id="CAEZWN010000034">
    <property type="protein sequence ID" value="CAB4653472.1"/>
    <property type="molecule type" value="Genomic_DNA"/>
</dbReference>
<gene>
    <name evidence="3" type="ORF">UFOPK1509_00181</name>
    <name evidence="4" type="ORF">UFOPK1854_00152</name>
    <name evidence="5" type="ORF">UFOPK2252_00491</name>
    <name evidence="6" type="ORF">UFOPK2592_00308</name>
    <name evidence="7" type="ORF">UFOPK3120_00108</name>
    <name evidence="8" type="ORF">UFOPK3282_00565</name>
    <name evidence="2" type="ORF">UFOPK4171_00152</name>
    <name evidence="9" type="ORF">UFOPK4442_00410</name>
</gene>
<proteinExistence type="predicted"/>
<evidence type="ECO:0000313" key="8">
    <source>
        <dbReference type="EMBL" id="CAB4849702.1"/>
    </source>
</evidence>
<evidence type="ECO:0000313" key="9">
    <source>
        <dbReference type="EMBL" id="CAB5147098.1"/>
    </source>
</evidence>
<dbReference type="EMBL" id="CAFAAW010000005">
    <property type="protein sequence ID" value="CAB4803100.1"/>
    <property type="molecule type" value="Genomic_DNA"/>
</dbReference>